<accession>A0A2J7THW6</accession>
<dbReference type="InterPro" id="IPR024501">
    <property type="entry name" value="DUF3141"/>
</dbReference>
<gene>
    <name evidence="1" type="ORF">CR492_09025</name>
</gene>
<proteinExistence type="predicted"/>
<evidence type="ECO:0000313" key="1">
    <source>
        <dbReference type="EMBL" id="PNG26346.1"/>
    </source>
</evidence>
<dbReference type="Pfam" id="PF11339">
    <property type="entry name" value="DUF3141"/>
    <property type="match status" value="1"/>
</dbReference>
<evidence type="ECO:0000313" key="2">
    <source>
        <dbReference type="Proteomes" id="UP000236286"/>
    </source>
</evidence>
<dbReference type="RefSeq" id="WP_102843510.1">
    <property type="nucleotide sequence ID" value="NZ_PDZR01000008.1"/>
</dbReference>
<dbReference type="PANTHER" id="PTHR36837:SF2">
    <property type="entry name" value="POLY(3-HYDROXYALKANOATE) POLYMERASE SUBUNIT PHAC"/>
    <property type="match status" value="1"/>
</dbReference>
<name>A0A2J7THW6_METSI</name>
<dbReference type="InterPro" id="IPR051321">
    <property type="entry name" value="PHA/PHB_synthase"/>
</dbReference>
<organism evidence="1 2">
    <name type="scientific">Methylocella silvestris</name>
    <dbReference type="NCBI Taxonomy" id="199596"/>
    <lineage>
        <taxon>Bacteria</taxon>
        <taxon>Pseudomonadati</taxon>
        <taxon>Pseudomonadota</taxon>
        <taxon>Alphaproteobacteria</taxon>
        <taxon>Hyphomicrobiales</taxon>
        <taxon>Beijerinckiaceae</taxon>
        <taxon>Methylocella</taxon>
    </lineage>
</organism>
<dbReference type="PANTHER" id="PTHR36837">
    <property type="entry name" value="POLY(3-HYDROXYALKANOATE) POLYMERASE SUBUNIT PHAC"/>
    <property type="match status" value="1"/>
</dbReference>
<dbReference type="AlphaFoldDB" id="A0A2J7THW6"/>
<dbReference type="InterPro" id="IPR029058">
    <property type="entry name" value="AB_hydrolase_fold"/>
</dbReference>
<dbReference type="Gene3D" id="3.40.50.1820">
    <property type="entry name" value="alpha/beta hydrolase"/>
    <property type="match status" value="1"/>
</dbReference>
<dbReference type="OrthoDB" id="7231451at2"/>
<reference evidence="1 2" key="1">
    <citation type="submission" date="2017-10" db="EMBL/GenBank/DDBJ databases">
        <title>Genome announcement of Methylocella silvestris TVC from permafrost.</title>
        <authorList>
            <person name="Wang J."/>
            <person name="Geng K."/>
            <person name="Ul-Haque F."/>
            <person name="Crombie A.T."/>
            <person name="Street L.E."/>
            <person name="Wookey P.A."/>
            <person name="Murrell J.C."/>
            <person name="Pratscher J."/>
        </authorList>
    </citation>
    <scope>NUCLEOTIDE SEQUENCE [LARGE SCALE GENOMIC DNA]</scope>
    <source>
        <strain evidence="1 2">TVC</strain>
    </source>
</reference>
<dbReference type="SUPFAM" id="SSF53474">
    <property type="entry name" value="alpha/beta-Hydrolases"/>
    <property type="match status" value="1"/>
</dbReference>
<comment type="caution">
    <text evidence="1">The sequence shown here is derived from an EMBL/GenBank/DDBJ whole genome shotgun (WGS) entry which is preliminary data.</text>
</comment>
<dbReference type="GO" id="GO:0016787">
    <property type="term" value="F:hydrolase activity"/>
    <property type="evidence" value="ECO:0007669"/>
    <property type="project" value="UniProtKB-KW"/>
</dbReference>
<keyword evidence="1" id="KW-0378">Hydrolase</keyword>
<protein>
    <submittedName>
        <fullName evidence="1">Alpha/beta hydrolase</fullName>
    </submittedName>
</protein>
<dbReference type="EMBL" id="PDZR01000008">
    <property type="protein sequence ID" value="PNG26346.1"/>
    <property type="molecule type" value="Genomic_DNA"/>
</dbReference>
<sequence length="792" mass="87664">MKPIAQSAATLERLGLAQKSESLSRRLSDVTALSQSLQKLRSGHFARIGTTQGQARKENAAKLREIWSQRRDGAKLLRAWNEYAVDFAQRSVLFLDIMRDVGNAFNEQMAGERTPVLVYDYEMALDGRQMSRPVNYALVRIIPPQGTPVDPMRRPFMIIDPRAGHGPGIGGFKLDSEVGVALAHGHAVYFVIFFPDPEPGQTLADVCAAEGLFVREVSRRHPGADKPAILGNCQGGWAAALVAASNPYVTGPIVLNGAPLSYWAGERGKNPLRYKGGLKGGAMPVLLLSDLGNGRFDGANLVLNFESMNPGNTWWTKYYNVFANVDSEGPRFKAFEKWWSSFYDMNEAEIRWIVENLFIGDKLERGDAVLGGRGAVDLRQIKSPIIIFASKGDDITPPPQALAWIAKVYGDEREIRARGQKILYIVHEDIGHLGIFVSAKVALKEHDRIVSTLDAIEALAPGLYEMQIEKLVSDASEPSYLVGFEERTLADLDAYDDGDEDQAFAAVARISEFGVDLYEMLLRPTIQALATPASAQMMARAHPLRARRAILSDRNPVMPLVAPLAAAARQARKPVAADNPFFATEKLTAAMIEQSMNFWSDLRGAFDELAFFAIYSNPLLSRLTDRDRSPAASDPADSLRELPLVREALTNLSRGGFAEAVIRMLILLARSRGEVRQTRLERSNATLQNAEPFKSLGESERTRIIHEQTLIIDFEPEAALATLPDLLPYEADRRRALDLVKDIVGEVREMSEPTVAMYARLRQQLGAPDDGARVRSDLTPLFRQRDTIEALQ</sequence>
<dbReference type="Proteomes" id="UP000236286">
    <property type="component" value="Unassembled WGS sequence"/>
</dbReference>